<comment type="function">
    <text evidence="1">Is involved in L-lactate degradation and allows cells to grow with lactate as the sole carbon source.</text>
</comment>
<evidence type="ECO:0000259" key="2">
    <source>
        <dbReference type="Pfam" id="PF02589"/>
    </source>
</evidence>
<keyword evidence="4" id="KW-1185">Reference proteome</keyword>
<dbReference type="Pfam" id="PF02589">
    <property type="entry name" value="LUD_dom"/>
    <property type="match status" value="1"/>
</dbReference>
<reference evidence="3 4" key="1">
    <citation type="submission" date="2015-08" db="EMBL/GenBank/DDBJ databases">
        <title>The complete genome sequence of Bacillus beveridgei MLTeJB.</title>
        <authorList>
            <person name="Hanson T.E."/>
            <person name="Mesa C."/>
            <person name="Basesman S.M."/>
            <person name="Oremland R.S."/>
        </authorList>
    </citation>
    <scope>NUCLEOTIDE SEQUENCE [LARGE SCALE GENOMIC DNA]</scope>
    <source>
        <strain evidence="3 4">MLTeJB</strain>
    </source>
</reference>
<feature type="domain" description="LUD" evidence="2">
    <location>
        <begin position="53"/>
        <end position="236"/>
    </location>
</feature>
<dbReference type="GO" id="GO:0006089">
    <property type="term" value="P:lactate metabolic process"/>
    <property type="evidence" value="ECO:0007669"/>
    <property type="project" value="UniProtKB-UniRule"/>
</dbReference>
<evidence type="ECO:0000256" key="1">
    <source>
        <dbReference type="HAMAP-Rule" id="MF_02104"/>
    </source>
</evidence>
<dbReference type="SUPFAM" id="SSF100950">
    <property type="entry name" value="NagB/RpiA/CoA transferase-like"/>
    <property type="match status" value="1"/>
</dbReference>
<dbReference type="STRING" id="632773.BBEV_1126"/>
<proteinExistence type="inferred from homology"/>
<evidence type="ECO:0000313" key="4">
    <source>
        <dbReference type="Proteomes" id="UP000094463"/>
    </source>
</evidence>
<dbReference type="RefSeq" id="WP_069364577.1">
    <property type="nucleotide sequence ID" value="NZ_CP012502.1"/>
</dbReference>
<dbReference type="PANTHER" id="PTHR43682:SF1">
    <property type="entry name" value="LACTATE UTILIZATION PROTEIN C"/>
    <property type="match status" value="1"/>
</dbReference>
<dbReference type="HAMAP" id="MF_02104">
    <property type="entry name" value="LutC"/>
    <property type="match status" value="1"/>
</dbReference>
<dbReference type="PANTHER" id="PTHR43682">
    <property type="entry name" value="LACTATE UTILIZATION PROTEIN C"/>
    <property type="match status" value="1"/>
</dbReference>
<dbReference type="KEGG" id="bbev:BBEV_1126"/>
<evidence type="ECO:0000313" key="3">
    <source>
        <dbReference type="EMBL" id="AOM82494.1"/>
    </source>
</evidence>
<sequence>MAQGTIQGKDRFLNNIANALGRKRITEPVIIPEWSKEPHREVFKGLDQNELLDQFIIQSDKIHTSVVVTKFDDLNQSFGEVVEQMGKDSIVYSKDSRFEEFGLTTYLDQEKSAGTDVFEWDSTNPKKSIVKAEKANIGVTFSDVTLAESGTVVLFSDNGKGRSVSLLPQRYIAIVPKSTLVPRMTQASDRISEMAKENGRMPSCINFISGPSNSADIELRLVVGVHGPVQATYIVIDDK</sequence>
<organism evidence="3 4">
    <name type="scientific">Salisediminibacterium beveridgei</name>
    <dbReference type="NCBI Taxonomy" id="632773"/>
    <lineage>
        <taxon>Bacteria</taxon>
        <taxon>Bacillati</taxon>
        <taxon>Bacillota</taxon>
        <taxon>Bacilli</taxon>
        <taxon>Bacillales</taxon>
        <taxon>Bacillaceae</taxon>
        <taxon>Salisediminibacterium</taxon>
    </lineage>
</organism>
<dbReference type="InterPro" id="IPR003741">
    <property type="entry name" value="LUD_dom"/>
</dbReference>
<dbReference type="InterPro" id="IPR024185">
    <property type="entry name" value="FTHF_cligase-like_sf"/>
</dbReference>
<protein>
    <recommendedName>
        <fullName evidence="1">Lactate utilization protein C</fullName>
    </recommendedName>
</protein>
<dbReference type="Gene3D" id="3.40.50.10420">
    <property type="entry name" value="NagB/RpiA/CoA transferase-like"/>
    <property type="match status" value="1"/>
</dbReference>
<name>A0A1D7QTZ5_9BACI</name>
<gene>
    <name evidence="1 3" type="primary">lutC</name>
    <name evidence="3" type="ORF">BBEV_1126</name>
</gene>
<dbReference type="PATRIC" id="fig|632773.3.peg.1195"/>
<dbReference type="OrthoDB" id="9794157at2"/>
<dbReference type="Proteomes" id="UP000094463">
    <property type="component" value="Chromosome"/>
</dbReference>
<comment type="similarity">
    <text evidence="1">Belongs to the LutC/YkgG family.</text>
</comment>
<accession>A0A1D7QTZ5</accession>
<dbReference type="InterPro" id="IPR022823">
    <property type="entry name" value="LutC"/>
</dbReference>
<dbReference type="EMBL" id="CP012502">
    <property type="protein sequence ID" value="AOM82494.1"/>
    <property type="molecule type" value="Genomic_DNA"/>
</dbReference>
<dbReference type="InterPro" id="IPR037171">
    <property type="entry name" value="NagB/RpiA_transferase-like"/>
</dbReference>
<dbReference type="AlphaFoldDB" id="A0A1D7QTZ5"/>